<reference evidence="1" key="1">
    <citation type="submission" date="2018-02" db="EMBL/GenBank/DDBJ databases">
        <authorList>
            <person name="Kim S.-K."/>
            <person name="Jung H.-I."/>
            <person name="Lee S.-W."/>
        </authorList>
    </citation>
    <scope>NUCLEOTIDE SEQUENCE</scope>
    <source>
        <strain evidence="1">SK3146</strain>
    </source>
</reference>
<evidence type="ECO:0000313" key="1">
    <source>
        <dbReference type="EMBL" id="UQZ85961.1"/>
    </source>
</evidence>
<evidence type="ECO:0000313" key="2">
    <source>
        <dbReference type="Proteomes" id="UP001057134"/>
    </source>
</evidence>
<gene>
    <name evidence="1" type="ORF">SK3146_05253</name>
</gene>
<organism evidence="1 2">
    <name type="scientific">Paenibacillus konkukensis</name>
    <dbReference type="NCBI Taxonomy" id="2020716"/>
    <lineage>
        <taxon>Bacteria</taxon>
        <taxon>Bacillati</taxon>
        <taxon>Bacillota</taxon>
        <taxon>Bacilli</taxon>
        <taxon>Bacillales</taxon>
        <taxon>Paenibacillaceae</taxon>
        <taxon>Paenibacillus</taxon>
    </lineage>
</organism>
<dbReference type="RefSeq" id="WP_249861540.1">
    <property type="nucleotide sequence ID" value="NZ_CP027059.1"/>
</dbReference>
<name>A0ABY4RW97_9BACL</name>
<proteinExistence type="predicted"/>
<dbReference type="EMBL" id="CP027059">
    <property type="protein sequence ID" value="UQZ85961.1"/>
    <property type="molecule type" value="Genomic_DNA"/>
</dbReference>
<reference evidence="1" key="2">
    <citation type="journal article" date="2021" name="J Anim Sci Technol">
        <title>Complete genome sequence of Paenibacillus konkukensis sp. nov. SK3146 as a potential probiotic strain.</title>
        <authorList>
            <person name="Jung H.I."/>
            <person name="Park S."/>
            <person name="Niu K.M."/>
            <person name="Lee S.W."/>
            <person name="Kothari D."/>
            <person name="Yi K.J."/>
            <person name="Kim S.K."/>
        </authorList>
    </citation>
    <scope>NUCLEOTIDE SEQUENCE</scope>
    <source>
        <strain evidence="1">SK3146</strain>
    </source>
</reference>
<keyword evidence="2" id="KW-1185">Reference proteome</keyword>
<sequence length="55" mass="6323">MKHKFEIDSACLLLGLQLERVLEHFARERLACVKLDGNYYTDESGIEELEKLAPS</sequence>
<dbReference type="Proteomes" id="UP001057134">
    <property type="component" value="Chromosome"/>
</dbReference>
<protein>
    <submittedName>
        <fullName evidence="1">Uncharacterized protein</fullName>
    </submittedName>
</protein>
<accession>A0ABY4RW97</accession>